<dbReference type="EMBL" id="ACCJ01000539">
    <property type="protein sequence ID" value="EEG51558.1"/>
    <property type="molecule type" value="Genomic_DNA"/>
</dbReference>
<proteinExistence type="predicted"/>
<organism evidence="1 2">
    <name type="scientific">[Clostridium] asparagiforme DSM 15981</name>
    <dbReference type="NCBI Taxonomy" id="518636"/>
    <lineage>
        <taxon>Bacteria</taxon>
        <taxon>Bacillati</taxon>
        <taxon>Bacillota</taxon>
        <taxon>Clostridia</taxon>
        <taxon>Lachnospirales</taxon>
        <taxon>Lachnospiraceae</taxon>
        <taxon>Enterocloster</taxon>
    </lineage>
</organism>
<sequence length="46" mass="5180">MVKPLVQPCHQVADVYCHVSVPPRSDSEIIIESPLIFRNGSRFSNL</sequence>
<protein>
    <submittedName>
        <fullName evidence="1">Uncharacterized protein</fullName>
    </submittedName>
</protein>
<name>C0DAU5_9FIRM</name>
<evidence type="ECO:0000313" key="1">
    <source>
        <dbReference type="EMBL" id="EEG51558.1"/>
    </source>
</evidence>
<accession>C0DAU5</accession>
<gene>
    <name evidence="1" type="ORF">CLOSTASPAR_06399</name>
</gene>
<reference evidence="1 2" key="1">
    <citation type="submission" date="2009-02" db="EMBL/GenBank/DDBJ databases">
        <title>Draft genome sequence of Clostridium asparagiforme (DSM 15981).</title>
        <authorList>
            <person name="Sudarsanam P."/>
            <person name="Ley R."/>
            <person name="Guruge J."/>
            <person name="Turnbaugh P.J."/>
            <person name="Mahowald M."/>
            <person name="Liep D."/>
            <person name="Gordon J."/>
        </authorList>
    </citation>
    <scope>NUCLEOTIDE SEQUENCE [LARGE SCALE GENOMIC DNA]</scope>
    <source>
        <strain evidence="1 2">DSM 15981</strain>
    </source>
</reference>
<keyword evidence="2" id="KW-1185">Reference proteome</keyword>
<dbReference type="Proteomes" id="UP000004756">
    <property type="component" value="Unassembled WGS sequence"/>
</dbReference>
<dbReference type="AlphaFoldDB" id="C0DAU5"/>
<dbReference type="HOGENOM" id="CLU_3181846_0_0_9"/>
<comment type="caution">
    <text evidence="1">The sequence shown here is derived from an EMBL/GenBank/DDBJ whole genome shotgun (WGS) entry which is preliminary data.</text>
</comment>
<evidence type="ECO:0000313" key="2">
    <source>
        <dbReference type="Proteomes" id="UP000004756"/>
    </source>
</evidence>